<evidence type="ECO:0000313" key="3">
    <source>
        <dbReference type="EMBL" id="ATY72537.1"/>
    </source>
</evidence>
<proteinExistence type="inferred from homology"/>
<dbReference type="Gene3D" id="3.40.50.1980">
    <property type="entry name" value="Nitrogenase molybdenum iron protein domain"/>
    <property type="match status" value="2"/>
</dbReference>
<organism evidence="3">
    <name type="scientific">Streptomyces thioluteus</name>
    <dbReference type="NCBI Taxonomy" id="66431"/>
    <lineage>
        <taxon>Bacteria</taxon>
        <taxon>Bacillati</taxon>
        <taxon>Actinomycetota</taxon>
        <taxon>Actinomycetes</taxon>
        <taxon>Kitasatosporales</taxon>
        <taxon>Streptomycetaceae</taxon>
        <taxon>Streptomyces</taxon>
    </lineage>
</organism>
<dbReference type="Pfam" id="PF01497">
    <property type="entry name" value="Peripla_BP_2"/>
    <property type="match status" value="1"/>
</dbReference>
<protein>
    <submittedName>
        <fullName evidence="3">ABC transporter substrate-binding protein</fullName>
    </submittedName>
</protein>
<accession>A0A2H4T9E8</accession>
<dbReference type="InterPro" id="IPR002491">
    <property type="entry name" value="ABC_transptr_periplasmic_BD"/>
</dbReference>
<dbReference type="PANTHER" id="PTHR30535">
    <property type="entry name" value="VITAMIN B12-BINDING PROTEIN"/>
    <property type="match status" value="1"/>
</dbReference>
<dbReference type="PROSITE" id="PS50983">
    <property type="entry name" value="FE_B12_PBP"/>
    <property type="match status" value="1"/>
</dbReference>
<dbReference type="EMBL" id="KY427327">
    <property type="protein sequence ID" value="ATY72537.1"/>
    <property type="molecule type" value="Genomic_DNA"/>
</dbReference>
<dbReference type="AlphaFoldDB" id="A0A2H4T9E8"/>
<feature type="domain" description="Fe/B12 periplasmic-binding" evidence="2">
    <location>
        <begin position="51"/>
        <end position="330"/>
    </location>
</feature>
<comment type="similarity">
    <text evidence="1">Belongs to the bacterial solute-binding protein 8 family.</text>
</comment>
<dbReference type="SUPFAM" id="SSF53807">
    <property type="entry name" value="Helical backbone' metal receptor"/>
    <property type="match status" value="1"/>
</dbReference>
<reference evidence="3" key="1">
    <citation type="journal article" date="2017" name="ACS Chem. Biol.">
        <title>Diisonitrile Natural Product SF2768 Functions As a Chalkophore That Mediates Copper Acquisition in Streptomyces thioluteus.</title>
        <authorList>
            <person name="Wang L."/>
            <person name="Zhu M."/>
            <person name="Zhang Q."/>
            <person name="Zhang X."/>
            <person name="Yang P."/>
            <person name="Liu Z."/>
            <person name="Deng Y."/>
            <person name="Zhu Y."/>
            <person name="Huang X."/>
            <person name="Han L."/>
            <person name="Li S."/>
            <person name="He J."/>
        </authorList>
    </citation>
    <scope>NUCLEOTIDE SEQUENCE</scope>
    <source>
        <strain evidence="3">DSM 40027</strain>
    </source>
</reference>
<dbReference type="InterPro" id="IPR050902">
    <property type="entry name" value="ABC_Transporter_SBP"/>
</dbReference>
<evidence type="ECO:0000259" key="2">
    <source>
        <dbReference type="PROSITE" id="PS50983"/>
    </source>
</evidence>
<sequence>MLCLATAACGSSSSSSDKPSSAGASGPGYPVTLTNCGQTVTITKAPSRVVLMNGASVAEVSSLLALGLGDRVVANTQSYDRSEVKGRADAIKALPTGNVKLNDASDIPRETMLGLRPDLVLTPTSYGLDAKNGVATRKDLTSVGANAYVSPQGCDQDTSHATIADSYQLLRDLGKIFNVGDRAEKIVKASQQAIDATSAKVRGKKAPRVMVGFSNTGDDFSYIAANGVFNDIIAKAGGTNAFASASKGPFANVSKEKVASEPVDALVVISYKDPDPAAYARKLFKEFPQWPAAKTNRFVVLSDSIYQGPSNDVAVDRIARMLHPEAFTNG</sequence>
<name>A0A2H4T9E8_STRTU</name>
<evidence type="ECO:0000256" key="1">
    <source>
        <dbReference type="ARBA" id="ARBA00008814"/>
    </source>
</evidence>
<dbReference type="PANTHER" id="PTHR30535:SF7">
    <property type="entry name" value="IRON(III) DICITRATE-BINDING PROTEIN"/>
    <property type="match status" value="1"/>
</dbReference>